<dbReference type="PANTHER" id="PTHR45703:SF36">
    <property type="entry name" value="DYNEIN HEAVY CHAIN, CYTOPLASMIC"/>
    <property type="match status" value="1"/>
</dbReference>
<name>A0AAW0SVK8_SCYPA</name>
<sequence length="3966" mass="437040">MAKTIWQRWTRGLRTSAVRAGGVGGGGGGDAGEARIGVTLLWSALLLPPSSSTRETQLLKLQEVLIRSVEGVLAWLGSEEEPWQGPRVRLYLVLDDNQVLLSPDQEAIISAFTDLFKELDECVQLYRGTWEEPQPPKVPRWRLRMAETDDSTGDGGTPVPPLRPLEPRRETLVVSLSEPQWAAFHDALASTVHHRFSSASTYLHQISEEWHPVLSGGVRSEVEEFLHLDAQLEEYAGKVLHFSRYVENASHVPTSTLLHVFRLEYQFLRQSLLSVSSSFVSVLRDRLVADHRKTIQGLNQQFEAIHKRIQGTPKSTEQLFKLMEYVEEVRRITIHRLAEEVGDMVAKLKIILDVVHLTPDDLTTTAAVIVWPAKLKPVVDRAVESLEDFKQEFEERLVERAGEVSHTLTRIQQLVTELEELSQVAHVNKYIREVKKLEGRLEKVSGLVEWVNQEEALFKFQVSSFPLLTELKECLVPYEELFTLVMKWRKYEKYWMDGDFTTLDPEFIDVETEELTRELLRLRKAFKTKFKQQALEGDPRKARMNLEDPNPANLPGPLQVCALALNQIKAFKQHLPLVSVLCNKGLRPRHWHSLNKAAGFDITPNAGTSLRKVVQMKLGGFLKEFEVVSSGASREYSLERSLASMREAWSTTTLTTAPHPEVAVEVVVGLEEVRALVEDHLITTHTIKNSPFVAPFKQEVKEWEATLRTVQCSLSVWFKVQTLWVDLTPLFSTPDLPLQLPEEHKIFLELDRKWCGVAAKAVAAKQLLDLAGDERELQEVSGCLQHLAVLQKAVHTYLDNKRRVFPRLYFLSNEELTALLCEKEPAGLEQHLRKCFDGVFSLHLDADNNVEAVGSLEGEVVPLANKLATAHAYSSIENWLLQFQEALTYTLKIIVSEGADAWARRGGGATGDLDALLPPWPLQVILTLRHIFWTAEVHQAICGGTLALQECLARLQGEVETSVTLVQQTSLGILSPPTSGPLSPAPSSTPSASSVSRTSDPTSPPLTAEPDSPSIQALESSPPAPPLSSTPVPPCPPPSAPRRHALSTLILGAVYARDVLQEMVEQGVTSEESFTWMAQLRLYLREAEVEAQLLHCGLPWGWEYVGARGRLVVTPLTSRAHHALASAFHAHLGGAPEGPAGTGKTETVKDLARSLAINCLVFNCSDDLDYISMGQFFSGVAASGSWACFDEFNRLEVGVLSVVAQQILTLVTARREDRDTFVLEGGKPLSLDPRGFLAVTMNPQYPGRVPLPDNLKLLLRPVSMMVADYQSIAEVSLLAGGFLHARPLATRLVGVMEQACQMLEPHNHYDFGMRAVKTVLLVAERLRMTFPGWSETEVVVRALRQVNHPKLVAQDTHTFEEILCDFFLELPPTPRAPLDALTACIEKVCEADGLQLNSEFLHKMVQLYETLKERHGVMVVGPPASAKTTTIKTLAKALSLFDPNKPIILEIINPKTITSGQLIGSLDPASREWSDGLLSLALRRGKRERCWLVLDGPADASWVEDLNTALDDSRKLCLPSGETLPLPTHMAVIFEVLDLSQASPASVSRCGVVYVGSSTLSWPALLHAWLHSHSEAAWWKEYSPLIQDLATWILPPILTFVLHQCTHLLPASEISLVRSLFPLMDTIVQDALQDATVSQKDSAKLGPTWTTAAFLSALTWSLGGGLTATSKETFSEFFRRLVMGYNSDFPLPASIGQIGCPYPVEGTVFDLMFDAKQRSFWRPWTEVIKHAECPETTSISTILVPTVESARLEYLLDVCGRAVGGMLVVGEGESGRKVTTQHYLRSLPTTSVDTMTFPVTPAATALPLKSLVLKRLEQRANGTWGARGGRRLVVLVEDLHLAAEDQHHARPLHEAVREALQQTTWVEEEGTGRRVLEGLTWIGGVSLKLGSQLEPRCQASHVVVAAHPLPHATLNRIFTTQLNIFLRSGGFVPDMFTVVAGIVEGTLAVLRHTQSTTATTTTATSHQIFNLATAARAIHSVSFLRKEAMDTKRHFVRLWVHEIYREFCDQLTEGSEVQPIFTILVTTIRSNFRDKIHVIFDKLCNEDGSVTESCLERACWGVTGAGVDTPVAERRYEEVTDLGQLQHTITAYIQDYNSCHLTPLNLVTFKHMVAQVSRISRVLSRAGGHLLLVGAGGSGRRSLTRLAAHICGHTLLLPRITPDDDYREVKEAVKEAVMRAGVDECATVVVVGDAALHHPAVLHLINTLILTGNAPNILSPEDRCYLKERLCLYLEGREVTDSEVWEEQERRVKDLVHIVVTCLPSPCLHHILTHYPAFTTRVTINFFKRWPEEALVRVGEHYLVEVSLRRSMRDTVISAATLLHQLAREESEQVQEKGGWCPPVTPSSYLHLLQEFRGLFTSRQATTSAYRKKYLSGLDKLAFAASQIEEAAEGVSNMMELIEQESTEVEAQRKLVSVEEAEAEIHTARARALQEECQVELNRALPALHEAVAALNTLKPADITVVKSMKNPPQAIKLVMAAVCVMLEIRPDKLKNSTAKATMDYWGPSKRLLGDLSFLQQLRDYDKDNIPDTLMDKVNKEYVRLPEFDPASVAKASSAAEGLCKWVRAMSVYHAIAKIVAPKRERLAEAEAKVAEMVSLLEAKRGQLRDLEEKLEMLQRRFSLSCREKENLEAEQRLCGLKLQRARKLISGLGGEQTRWEAAAETAGADLLRLPGDTLLAAASLAYLPPHLPEVRDALVGRWCAGVREAGLEVSDGFSLVGTLTPALHTRAWGLEGLPTDSFSLQNATIIKHTNKWPLLVDPDEVGSRWIQQHEAPNGLEVVWQQDFSKPAVSGSTRVSVLEETVTRCVTKGRPLLLLDLCGDPPPLLANVLTRTITEEGGVKVVVVGSLTLQYNTNFRLLLGALTVVNFTVTVHGLHDHLRQILVSKERPELEDERQKLVVTMSSYQRALQATEERILHTLSSVQGNILESEEAILILQQTKQMANEIKRKQEQCAETEAALLECCRQYEAVSRPAAALYMTVASLTTLSHMYQYSLSWYITLYISIIDNTGKSSVLERRLSLLREALVGGVHRAVVRGLATPHHLPFTLLVAMHTLRGEGSVTSQEEAALYHLVAQSTSGAPPPPLWLAPPLLPAWPTIHYLLTIPAFHGLEESLREQGEAWVRVVECMGLPERSVLPQSWHSLPALPWLLLIAALRKDKVTWAVKTTVAEVLGITLPAPSRTPAPPPTRHPPPLLLVTSPGVDPLEEVRMLGVPITSVSLGQGQSRVAEEAVRVAVDEGGWVVLQNLHHALEWLPSLANTISRLYSPSSTASTSTPTAVGATHPRQAASTATTTGMALHPSFRLILTTEPTEEFPASLLRVVEKVWVDCPADPCHALHQNFQTLFRHAAHIHFTDEEEVEEAATWGLLHGLAVFHTVVSERGRHGHLAWTKPPAFTAADLVLTVNIVTSSIEEGQELDLESLEYLVGRVIYGGRVLRAEDQRVISSILREVLSLSLKRNGLEEPPQPAPGEEVEGGGLAGLFPEVLGKLEDVQDFLVGVTGLEDPEIFGLPAGVQRLQEEESGQALLMALATAGGAQDPAGTVESVLVKDLTKVKKMLPEPVVGAERLRVDEDKDLVTVVKREAEHHNATLATITTTLQDALLAAAAGGGDSTGVASAVGVGNTPPSWLQLYRTPAPPLLTHFLQHLHARTAFLQSMVKGGQQTHFPLAVFQFLPAFLTTALRRAARQAHQPLHSLTWAFHLTHQPSPPLPHLPVILSPDTHSDSASDQVSESASCPPADTPEQQSDSPADATSDMPDNANNASQDTPSKAPVNEEEEVGEQSQASGPKEEEEEEEEVWGCWGQNGNITLLASGLWLVGASWNAERYELEEASLQGLVEQLPLLSMAPVVASSIIPPLAHIPEVALSEYDPPASASLSNGSGSLPRSLVESGCPSLDTLLEDPDTADPGDPEGDTGQYLCPVYQGGPSSTPGPPVLTVPLPAGPHGADYWVQRRVAMYLSQH</sequence>
<feature type="compositionally biased region" description="Acidic residues" evidence="14">
    <location>
        <begin position="3903"/>
        <end position="3917"/>
    </location>
</feature>
<evidence type="ECO:0000256" key="9">
    <source>
        <dbReference type="ARBA" id="ARBA00023069"/>
    </source>
</evidence>
<dbReference type="InterPro" id="IPR026983">
    <property type="entry name" value="DHC"/>
</dbReference>
<evidence type="ECO:0000259" key="20">
    <source>
        <dbReference type="Pfam" id="PF12781"/>
    </source>
</evidence>
<keyword evidence="7" id="KW-0243">Dynein</keyword>
<dbReference type="PANTHER" id="PTHR45703">
    <property type="entry name" value="DYNEIN HEAVY CHAIN"/>
    <property type="match status" value="1"/>
</dbReference>
<feature type="region of interest" description="Disordered" evidence="14">
    <location>
        <begin position="974"/>
        <end position="1043"/>
    </location>
</feature>
<dbReference type="Pfam" id="PF03028">
    <property type="entry name" value="Dynein_heavy"/>
    <property type="match status" value="1"/>
</dbReference>
<evidence type="ECO:0000256" key="6">
    <source>
        <dbReference type="ARBA" id="ARBA00022840"/>
    </source>
</evidence>
<dbReference type="InterPro" id="IPR043157">
    <property type="entry name" value="Dynein_AAA1S"/>
</dbReference>
<dbReference type="InterPro" id="IPR027417">
    <property type="entry name" value="P-loop_NTPase"/>
</dbReference>
<feature type="domain" description="Dynein heavy chain 3 AAA+ lid" evidence="22">
    <location>
        <begin position="1952"/>
        <end position="2034"/>
    </location>
</feature>
<feature type="domain" description="Dynein heavy chain C-terminal" evidence="24">
    <location>
        <begin position="3542"/>
        <end position="3709"/>
    </location>
</feature>
<feature type="domain" description="Dynein heavy chain AAA lid" evidence="23">
    <location>
        <begin position="3371"/>
        <end position="3465"/>
    </location>
</feature>
<evidence type="ECO:0000256" key="4">
    <source>
        <dbReference type="ARBA" id="ARBA00022701"/>
    </source>
</evidence>
<evidence type="ECO:0000256" key="1">
    <source>
        <dbReference type="ARBA" id="ARBA00004430"/>
    </source>
</evidence>
<dbReference type="GO" id="GO:0005930">
    <property type="term" value="C:axoneme"/>
    <property type="evidence" value="ECO:0007669"/>
    <property type="project" value="UniProtKB-SubCell"/>
</dbReference>
<dbReference type="InterPro" id="IPR024743">
    <property type="entry name" value="Dynein_HC_stalk"/>
</dbReference>
<evidence type="ECO:0000256" key="3">
    <source>
        <dbReference type="ARBA" id="ARBA00022490"/>
    </source>
</evidence>
<protein>
    <recommendedName>
        <fullName evidence="27">Dynein heavy chain</fullName>
    </recommendedName>
</protein>
<dbReference type="Pfam" id="PF12774">
    <property type="entry name" value="AAA_6"/>
    <property type="match status" value="1"/>
</dbReference>
<dbReference type="Gene3D" id="3.20.180.20">
    <property type="entry name" value="Dynein heavy chain, N-terminal domain 2"/>
    <property type="match status" value="1"/>
</dbReference>
<dbReference type="GO" id="GO:0005524">
    <property type="term" value="F:ATP binding"/>
    <property type="evidence" value="ECO:0007669"/>
    <property type="project" value="UniProtKB-KW"/>
</dbReference>
<dbReference type="Gene3D" id="1.20.920.20">
    <property type="match status" value="1"/>
</dbReference>
<dbReference type="Pfam" id="PF17857">
    <property type="entry name" value="AAA_lid_1"/>
    <property type="match status" value="1"/>
</dbReference>
<dbReference type="Pfam" id="PF08393">
    <property type="entry name" value="DHC_N2"/>
    <property type="match status" value="1"/>
</dbReference>
<organism evidence="25 26">
    <name type="scientific">Scylla paramamosain</name>
    <name type="common">Mud crab</name>
    <dbReference type="NCBI Taxonomy" id="85552"/>
    <lineage>
        <taxon>Eukaryota</taxon>
        <taxon>Metazoa</taxon>
        <taxon>Ecdysozoa</taxon>
        <taxon>Arthropoda</taxon>
        <taxon>Crustacea</taxon>
        <taxon>Multicrustacea</taxon>
        <taxon>Malacostraca</taxon>
        <taxon>Eumalacostraca</taxon>
        <taxon>Eucarida</taxon>
        <taxon>Decapoda</taxon>
        <taxon>Pleocyemata</taxon>
        <taxon>Brachyura</taxon>
        <taxon>Eubrachyura</taxon>
        <taxon>Portunoidea</taxon>
        <taxon>Portunidae</taxon>
        <taxon>Portuninae</taxon>
        <taxon>Scylla</taxon>
    </lineage>
</organism>
<evidence type="ECO:0000259" key="15">
    <source>
        <dbReference type="Pfam" id="PF03028"/>
    </source>
</evidence>
<dbReference type="Pfam" id="PF18199">
    <property type="entry name" value="Dynein_C"/>
    <property type="match status" value="1"/>
</dbReference>
<dbReference type="FunFam" id="1.20.920.20:FF:000006">
    <property type="entry name" value="Dynein, axonemal, heavy chain 6"/>
    <property type="match status" value="1"/>
</dbReference>
<feature type="domain" description="Dynein heavy chain coiled coil stalk" evidence="18">
    <location>
        <begin position="2380"/>
        <end position="2701"/>
    </location>
</feature>
<feature type="compositionally biased region" description="Low complexity" evidence="14">
    <location>
        <begin position="3875"/>
        <end position="3888"/>
    </location>
</feature>
<dbReference type="Gene3D" id="1.10.8.1220">
    <property type="match status" value="1"/>
</dbReference>
<feature type="domain" description="Dynein heavy chain ATP-binding dynein motor region" evidence="20">
    <location>
        <begin position="2731"/>
        <end position="2950"/>
    </location>
</feature>
<dbReference type="Gene3D" id="1.10.8.720">
    <property type="entry name" value="Region D6 of dynein motor"/>
    <property type="match status" value="1"/>
</dbReference>
<dbReference type="GO" id="GO:0005874">
    <property type="term" value="C:microtubule"/>
    <property type="evidence" value="ECO:0007669"/>
    <property type="project" value="UniProtKB-KW"/>
</dbReference>
<dbReference type="Gene3D" id="3.40.50.300">
    <property type="entry name" value="P-loop containing nucleotide triphosphate hydrolases"/>
    <property type="match status" value="5"/>
</dbReference>
<feature type="compositionally biased region" description="Polar residues" evidence="14">
    <location>
        <begin position="3728"/>
        <end position="3738"/>
    </location>
</feature>
<evidence type="ECO:0000256" key="5">
    <source>
        <dbReference type="ARBA" id="ARBA00022741"/>
    </source>
</evidence>
<dbReference type="Gene3D" id="1.20.920.30">
    <property type="match status" value="1"/>
</dbReference>
<evidence type="ECO:0000256" key="13">
    <source>
        <dbReference type="SAM" id="Coils"/>
    </source>
</evidence>
<dbReference type="Proteomes" id="UP001487740">
    <property type="component" value="Unassembled WGS sequence"/>
</dbReference>
<dbReference type="Pfam" id="PF12781">
    <property type="entry name" value="AAA_9"/>
    <property type="match status" value="1"/>
</dbReference>
<keyword evidence="6" id="KW-0067">ATP-binding</keyword>
<evidence type="ECO:0000256" key="11">
    <source>
        <dbReference type="ARBA" id="ARBA00023212"/>
    </source>
</evidence>
<comment type="similarity">
    <text evidence="2">Belongs to the dynein heavy chain family.</text>
</comment>
<dbReference type="InterPro" id="IPR024317">
    <property type="entry name" value="Dynein_heavy_chain_D4_dom"/>
</dbReference>
<dbReference type="FunFam" id="3.40.50.300:FF:000063">
    <property type="entry name" value="dynein heavy chain 6, axonemal"/>
    <property type="match status" value="1"/>
</dbReference>
<feature type="domain" description="Dynein heavy chain AAA 5 extension" evidence="21">
    <location>
        <begin position="1586"/>
        <end position="1726"/>
    </location>
</feature>
<evidence type="ECO:0000259" key="21">
    <source>
        <dbReference type="Pfam" id="PF17852"/>
    </source>
</evidence>
<dbReference type="InterPro" id="IPR042222">
    <property type="entry name" value="Dynein_2_N"/>
</dbReference>
<evidence type="ECO:0000259" key="23">
    <source>
        <dbReference type="Pfam" id="PF18198"/>
    </source>
</evidence>
<keyword evidence="10" id="KW-0505">Motor protein</keyword>
<feature type="domain" description="Dynein heavy chain linker" evidence="16">
    <location>
        <begin position="468"/>
        <end position="896"/>
    </location>
</feature>
<dbReference type="InterPro" id="IPR041589">
    <property type="entry name" value="DNAH3_AAA_lid_1"/>
</dbReference>
<dbReference type="GO" id="GO:0008569">
    <property type="term" value="F:minus-end-directed microtubule motor activity"/>
    <property type="evidence" value="ECO:0007669"/>
    <property type="project" value="InterPro"/>
</dbReference>
<dbReference type="InterPro" id="IPR041658">
    <property type="entry name" value="AAA_lid_11"/>
</dbReference>
<dbReference type="InterPro" id="IPR041466">
    <property type="entry name" value="Dynein_AAA5_ext"/>
</dbReference>
<evidence type="ECO:0000256" key="2">
    <source>
        <dbReference type="ARBA" id="ARBA00008887"/>
    </source>
</evidence>
<comment type="caution">
    <text evidence="25">The sequence shown here is derived from an EMBL/GenBank/DDBJ whole genome shotgun (WGS) entry which is preliminary data.</text>
</comment>
<keyword evidence="5" id="KW-0547">Nucleotide-binding</keyword>
<dbReference type="GO" id="GO:0051959">
    <property type="term" value="F:dynein light intermediate chain binding"/>
    <property type="evidence" value="ECO:0007669"/>
    <property type="project" value="InterPro"/>
</dbReference>
<feature type="compositionally biased region" description="Polar residues" evidence="14">
    <location>
        <begin position="3763"/>
        <end position="3772"/>
    </location>
</feature>
<dbReference type="GO" id="GO:0045505">
    <property type="term" value="F:dynein intermediate chain binding"/>
    <property type="evidence" value="ECO:0007669"/>
    <property type="project" value="InterPro"/>
</dbReference>
<dbReference type="Gene3D" id="1.10.287.2620">
    <property type="match status" value="1"/>
</dbReference>
<dbReference type="SUPFAM" id="SSF52540">
    <property type="entry name" value="P-loop containing nucleoside triphosphate hydrolases"/>
    <property type="match status" value="3"/>
</dbReference>
<evidence type="ECO:0000256" key="10">
    <source>
        <dbReference type="ARBA" id="ARBA00023175"/>
    </source>
</evidence>
<feature type="coiled-coil region" evidence="13">
    <location>
        <begin position="2587"/>
        <end position="2635"/>
    </location>
</feature>
<keyword evidence="11" id="KW-0206">Cytoskeleton</keyword>
<dbReference type="Pfam" id="PF12777">
    <property type="entry name" value="MT"/>
    <property type="match status" value="1"/>
</dbReference>
<dbReference type="GO" id="GO:0030286">
    <property type="term" value="C:dynein complex"/>
    <property type="evidence" value="ECO:0007669"/>
    <property type="project" value="UniProtKB-KW"/>
</dbReference>
<reference evidence="25 26" key="1">
    <citation type="submission" date="2023-03" db="EMBL/GenBank/DDBJ databases">
        <title>High-quality genome of Scylla paramamosain provides insights in environmental adaptation.</title>
        <authorList>
            <person name="Zhang L."/>
        </authorList>
    </citation>
    <scope>NUCLEOTIDE SEQUENCE [LARGE SCALE GENOMIC DNA]</scope>
    <source>
        <strain evidence="25">LZ_2023a</strain>
        <tissue evidence="25">Muscle</tissue>
    </source>
</reference>
<feature type="region of interest" description="Disordered" evidence="14">
    <location>
        <begin position="3875"/>
        <end position="3940"/>
    </location>
</feature>
<feature type="coiled-coil region" evidence="13">
    <location>
        <begin position="2385"/>
        <end position="2438"/>
    </location>
</feature>
<feature type="domain" description="Dynein heavy chain hydrolytic ATP-binding dynein motor region" evidence="17">
    <location>
        <begin position="1100"/>
        <end position="1428"/>
    </location>
</feature>
<dbReference type="GO" id="GO:0007018">
    <property type="term" value="P:microtubule-based movement"/>
    <property type="evidence" value="ECO:0007669"/>
    <property type="project" value="InterPro"/>
</dbReference>
<dbReference type="InterPro" id="IPR004273">
    <property type="entry name" value="Dynein_heavy_D6_P-loop"/>
</dbReference>
<evidence type="ECO:0000259" key="24">
    <source>
        <dbReference type="Pfam" id="PF18199"/>
    </source>
</evidence>
<dbReference type="InterPro" id="IPR035706">
    <property type="entry name" value="AAA_9"/>
</dbReference>
<dbReference type="Gene3D" id="1.10.472.130">
    <property type="match status" value="1"/>
</dbReference>
<comment type="subcellular location">
    <subcellularLocation>
        <location evidence="1">Cytoplasm</location>
        <location evidence="1">Cytoskeleton</location>
        <location evidence="1">Cilium axoneme</location>
    </subcellularLocation>
</comment>
<dbReference type="InterPro" id="IPR042228">
    <property type="entry name" value="Dynein_linker_3"/>
</dbReference>
<accession>A0AAW0SVK8</accession>
<dbReference type="InterPro" id="IPR041228">
    <property type="entry name" value="Dynein_C"/>
</dbReference>
<evidence type="ECO:0000259" key="17">
    <source>
        <dbReference type="Pfam" id="PF12774"/>
    </source>
</evidence>
<gene>
    <name evidence="25" type="ORF">O3P69_009581</name>
</gene>
<feature type="domain" description="Dynein heavy chain region D6 P-loop" evidence="15">
    <location>
        <begin position="3197"/>
        <end position="3328"/>
    </location>
</feature>
<keyword evidence="4" id="KW-0493">Microtubule</keyword>
<dbReference type="Pfam" id="PF12775">
    <property type="entry name" value="AAA_7"/>
    <property type="match status" value="1"/>
</dbReference>
<dbReference type="Gene3D" id="1.20.140.100">
    <property type="entry name" value="Dynein heavy chain, N-terminal domain 2"/>
    <property type="match status" value="1"/>
</dbReference>
<keyword evidence="8 13" id="KW-0175">Coiled coil</keyword>
<evidence type="ECO:0000256" key="12">
    <source>
        <dbReference type="ARBA" id="ARBA00023273"/>
    </source>
</evidence>
<evidence type="ECO:0000256" key="8">
    <source>
        <dbReference type="ARBA" id="ARBA00023054"/>
    </source>
</evidence>
<dbReference type="Pfam" id="PF18198">
    <property type="entry name" value="AAA_lid_11"/>
    <property type="match status" value="1"/>
</dbReference>
<dbReference type="InterPro" id="IPR042219">
    <property type="entry name" value="AAA_lid_11_sf"/>
</dbReference>
<dbReference type="Gene3D" id="1.10.8.710">
    <property type="match status" value="1"/>
</dbReference>
<dbReference type="Gene3D" id="1.20.1270.280">
    <property type="match status" value="1"/>
</dbReference>
<evidence type="ECO:0000259" key="22">
    <source>
        <dbReference type="Pfam" id="PF17857"/>
    </source>
</evidence>
<dbReference type="Gene3D" id="6.10.140.1060">
    <property type="match status" value="1"/>
</dbReference>
<dbReference type="Pfam" id="PF17852">
    <property type="entry name" value="Dynein_AAA_lid"/>
    <property type="match status" value="1"/>
</dbReference>
<dbReference type="InterPro" id="IPR035699">
    <property type="entry name" value="AAA_6"/>
</dbReference>
<dbReference type="FunFam" id="1.10.287.2620:FF:000002">
    <property type="entry name" value="Dynein heavy chain 2, axonemal"/>
    <property type="match status" value="1"/>
</dbReference>
<dbReference type="EMBL" id="JARAKH010000044">
    <property type="protein sequence ID" value="KAK8378939.1"/>
    <property type="molecule type" value="Genomic_DNA"/>
</dbReference>
<evidence type="ECO:0000313" key="25">
    <source>
        <dbReference type="EMBL" id="KAK8378939.1"/>
    </source>
</evidence>
<evidence type="ECO:0000259" key="19">
    <source>
        <dbReference type="Pfam" id="PF12780"/>
    </source>
</evidence>
<evidence type="ECO:0000256" key="7">
    <source>
        <dbReference type="ARBA" id="ARBA00023017"/>
    </source>
</evidence>
<keyword evidence="9" id="KW-0969">Cilium</keyword>
<feature type="compositionally biased region" description="Low complexity" evidence="14">
    <location>
        <begin position="975"/>
        <end position="1001"/>
    </location>
</feature>
<dbReference type="Pfam" id="PF12780">
    <property type="entry name" value="AAA_8"/>
    <property type="match status" value="1"/>
</dbReference>
<evidence type="ECO:0000259" key="16">
    <source>
        <dbReference type="Pfam" id="PF08393"/>
    </source>
</evidence>
<evidence type="ECO:0008006" key="27">
    <source>
        <dbReference type="Google" id="ProtNLM"/>
    </source>
</evidence>
<feature type="domain" description="Dynein heavy chain AAA module D4" evidence="19">
    <location>
        <begin position="2104"/>
        <end position="2358"/>
    </location>
</feature>
<dbReference type="InterPro" id="IPR013602">
    <property type="entry name" value="Dynein_heavy_linker"/>
</dbReference>
<evidence type="ECO:0000259" key="18">
    <source>
        <dbReference type="Pfam" id="PF12777"/>
    </source>
</evidence>
<evidence type="ECO:0000313" key="26">
    <source>
        <dbReference type="Proteomes" id="UP001487740"/>
    </source>
</evidence>
<proteinExistence type="inferred from homology"/>
<dbReference type="Gene3D" id="1.20.58.1120">
    <property type="match status" value="1"/>
</dbReference>
<keyword evidence="12" id="KW-0966">Cell projection</keyword>
<evidence type="ECO:0000256" key="14">
    <source>
        <dbReference type="SAM" id="MobiDB-lite"/>
    </source>
</evidence>
<keyword evidence="3" id="KW-0963">Cytoplasm</keyword>
<feature type="region of interest" description="Disordered" evidence="14">
    <location>
        <begin position="3715"/>
        <end position="3803"/>
    </location>
</feature>
<feature type="compositionally biased region" description="Pro residues" evidence="14">
    <location>
        <begin position="1022"/>
        <end position="1040"/>
    </location>
</feature>
<keyword evidence="26" id="KW-1185">Reference proteome</keyword>